<keyword evidence="1" id="KW-0812">Transmembrane</keyword>
<feature type="transmembrane region" description="Helical" evidence="1">
    <location>
        <begin position="80"/>
        <end position="103"/>
    </location>
</feature>
<reference evidence="2" key="1">
    <citation type="submission" date="2022-11" db="EMBL/GenBank/DDBJ databases">
        <authorList>
            <person name="Hyden B.L."/>
            <person name="Feng K."/>
            <person name="Yates T."/>
            <person name="Jawdy S."/>
            <person name="Smart L.B."/>
            <person name="Muchero W."/>
        </authorList>
    </citation>
    <scope>NUCLEOTIDE SEQUENCE</scope>
    <source>
        <tissue evidence="2">Shoot tip</tissue>
    </source>
</reference>
<dbReference type="Proteomes" id="UP001151532">
    <property type="component" value="Chromosome 7"/>
</dbReference>
<evidence type="ECO:0000256" key="1">
    <source>
        <dbReference type="SAM" id="Phobius"/>
    </source>
</evidence>
<gene>
    <name evidence="2" type="ORF">OIU79_000579</name>
</gene>
<dbReference type="AlphaFoldDB" id="A0A9Q0V2D6"/>
<reference evidence="2" key="2">
    <citation type="journal article" date="2023" name="Int. J. Mol. Sci.">
        <title>De Novo Assembly and Annotation of 11 Diverse Shrub Willow (Salix) Genomes Reveals Novel Gene Organization in Sex-Linked Regions.</title>
        <authorList>
            <person name="Hyden B."/>
            <person name="Feng K."/>
            <person name="Yates T.B."/>
            <person name="Jawdy S."/>
            <person name="Cereghino C."/>
            <person name="Smart L.B."/>
            <person name="Muchero W."/>
        </authorList>
    </citation>
    <scope>NUCLEOTIDE SEQUENCE</scope>
    <source>
        <tissue evidence="2">Shoot tip</tissue>
    </source>
</reference>
<proteinExistence type="predicted"/>
<keyword evidence="1" id="KW-0472">Membrane</keyword>
<comment type="caution">
    <text evidence="2">The sequence shown here is derived from an EMBL/GenBank/DDBJ whole genome shotgun (WGS) entry which is preliminary data.</text>
</comment>
<keyword evidence="1" id="KW-1133">Transmembrane helix</keyword>
<evidence type="ECO:0000313" key="2">
    <source>
        <dbReference type="EMBL" id="KAJ6740482.1"/>
    </source>
</evidence>
<sequence>MLCVLWISLHEMASCIRGKKPTMLHIHCFELSSSVSSAMTRRVPCWLSFQLLELVSSGSVGDPYSVCPGLSWYWPVFHPATILGCLCFGILFLSLFACGHGITRIRDNTKPSMSLLGYSSCL</sequence>
<name>A0A9Q0V2D6_SALPP</name>
<accession>A0A9Q0V2D6</accession>
<dbReference type="EMBL" id="JAPFFK010000010">
    <property type="protein sequence ID" value="KAJ6740482.1"/>
    <property type="molecule type" value="Genomic_DNA"/>
</dbReference>
<organism evidence="2 3">
    <name type="scientific">Salix purpurea</name>
    <name type="common">Purple osier willow</name>
    <dbReference type="NCBI Taxonomy" id="77065"/>
    <lineage>
        <taxon>Eukaryota</taxon>
        <taxon>Viridiplantae</taxon>
        <taxon>Streptophyta</taxon>
        <taxon>Embryophyta</taxon>
        <taxon>Tracheophyta</taxon>
        <taxon>Spermatophyta</taxon>
        <taxon>Magnoliopsida</taxon>
        <taxon>eudicotyledons</taxon>
        <taxon>Gunneridae</taxon>
        <taxon>Pentapetalae</taxon>
        <taxon>rosids</taxon>
        <taxon>fabids</taxon>
        <taxon>Malpighiales</taxon>
        <taxon>Salicaceae</taxon>
        <taxon>Saliceae</taxon>
        <taxon>Salix</taxon>
    </lineage>
</organism>
<evidence type="ECO:0000313" key="3">
    <source>
        <dbReference type="Proteomes" id="UP001151532"/>
    </source>
</evidence>
<keyword evidence="3" id="KW-1185">Reference proteome</keyword>
<protein>
    <submittedName>
        <fullName evidence="2">Uncharacterized protein</fullName>
    </submittedName>
</protein>